<protein>
    <submittedName>
        <fullName evidence="2">Zinc protease</fullName>
    </submittedName>
</protein>
<evidence type="ECO:0000313" key="2">
    <source>
        <dbReference type="EMBL" id="RZU13518.1"/>
    </source>
</evidence>
<evidence type="ECO:0000256" key="1">
    <source>
        <dbReference type="SAM" id="Phobius"/>
    </source>
</evidence>
<dbReference type="AlphaFoldDB" id="A0A4Q7WU14"/>
<keyword evidence="2" id="KW-0378">Hydrolase</keyword>
<dbReference type="SUPFAM" id="SSF63411">
    <property type="entry name" value="LuxS/MPP-like metallohydrolase"/>
    <property type="match status" value="1"/>
</dbReference>
<keyword evidence="1" id="KW-0812">Transmembrane</keyword>
<dbReference type="Proteomes" id="UP000292027">
    <property type="component" value="Unassembled WGS sequence"/>
</dbReference>
<feature type="transmembrane region" description="Helical" evidence="1">
    <location>
        <begin position="532"/>
        <end position="552"/>
    </location>
</feature>
<sequence length="580" mass="63009">MSKVANGERIAGLIRQDGPAVGLDWWGCGEMAGELRVTEVDGVPVYWVPGEGRMRASLWFRGGFADDTLPTHGWRHLLEHLALHDRDTIRVPINGRVTMLHTTFDAEGEPEDIVTFLRDLCGWLNAPDFGELEHERRVLRAESARRGAGPVELHMLWRYGAQGPGLVAYSEYGLQTAEPDRLRALAAEVFARGNAVLALTGHPPAGLRLPLPDGSRSPARVAVPCDQRLPLGFGGPPGSVAVSGVLQRSTVGPALGRALRRGLEDGFRHGAGVGYSGWHSYELVDAENAMLTAGIDMLPEARPTVVAQTLDVLRDLRQRGPDPTELRDDVDQEIRRIKAEPAEHWMPYVAAREVLLGRPVLERDELIAEAEEITVGEVRRAADALWDSVLLSVDPDATTDPRLNWITRPPGSRSTPTGRRFRAAGWPVVKGELTVGRSGAHLETGSAEASASYDDLAALIAYPDGGRQLVRRDGYQLQIEPARWRNGQQAVAAVDDAVSPTLKVPMPARDPEDIPRSAVTRRHLATYLLKKPAFWVALICVAVVVIGLASGIPAQRIAQPGAVAVLLVGVIVAVYNLRRG</sequence>
<dbReference type="GO" id="GO:0006508">
    <property type="term" value="P:proteolysis"/>
    <property type="evidence" value="ECO:0007669"/>
    <property type="project" value="UniProtKB-KW"/>
</dbReference>
<organism evidence="2 3">
    <name type="scientific">Kribbella rubisoli</name>
    <dbReference type="NCBI Taxonomy" id="3075929"/>
    <lineage>
        <taxon>Bacteria</taxon>
        <taxon>Bacillati</taxon>
        <taxon>Actinomycetota</taxon>
        <taxon>Actinomycetes</taxon>
        <taxon>Propionibacteriales</taxon>
        <taxon>Kribbellaceae</taxon>
        <taxon>Kribbella</taxon>
    </lineage>
</organism>
<dbReference type="Gene3D" id="3.30.830.10">
    <property type="entry name" value="Metalloenzyme, LuxS/M16 peptidase-like"/>
    <property type="match status" value="2"/>
</dbReference>
<dbReference type="GO" id="GO:0046872">
    <property type="term" value="F:metal ion binding"/>
    <property type="evidence" value="ECO:0007669"/>
    <property type="project" value="InterPro"/>
</dbReference>
<name>A0A4Q7WU14_9ACTN</name>
<dbReference type="EMBL" id="SHKR01000013">
    <property type="protein sequence ID" value="RZU13518.1"/>
    <property type="molecule type" value="Genomic_DNA"/>
</dbReference>
<comment type="caution">
    <text evidence="2">The sequence shown here is derived from an EMBL/GenBank/DDBJ whole genome shotgun (WGS) entry which is preliminary data.</text>
</comment>
<feature type="transmembrane region" description="Helical" evidence="1">
    <location>
        <begin position="558"/>
        <end position="577"/>
    </location>
</feature>
<evidence type="ECO:0000313" key="3">
    <source>
        <dbReference type="Proteomes" id="UP000292027"/>
    </source>
</evidence>
<keyword evidence="1" id="KW-1133">Transmembrane helix</keyword>
<dbReference type="GO" id="GO:0008233">
    <property type="term" value="F:peptidase activity"/>
    <property type="evidence" value="ECO:0007669"/>
    <property type="project" value="UniProtKB-KW"/>
</dbReference>
<gene>
    <name evidence="2" type="ORF">EV645_4361</name>
</gene>
<reference evidence="2 3" key="1">
    <citation type="journal article" date="2015" name="Stand. Genomic Sci.">
        <title>Genomic Encyclopedia of Bacterial and Archaeal Type Strains, Phase III: the genomes of soil and plant-associated and newly described type strains.</title>
        <authorList>
            <person name="Whitman W.B."/>
            <person name="Woyke T."/>
            <person name="Klenk H.P."/>
            <person name="Zhou Y."/>
            <person name="Lilburn T.G."/>
            <person name="Beck B.J."/>
            <person name="De Vos P."/>
            <person name="Vandamme P."/>
            <person name="Eisen J.A."/>
            <person name="Garrity G."/>
            <person name="Hugenholtz P."/>
            <person name="Kyrpides N.C."/>
        </authorList>
    </citation>
    <scope>NUCLEOTIDE SEQUENCE [LARGE SCALE GENOMIC DNA]</scope>
    <source>
        <strain evidence="2 3">VKM Ac-2540</strain>
    </source>
</reference>
<proteinExistence type="predicted"/>
<keyword evidence="2" id="KW-0645">Protease</keyword>
<accession>A0A4Q7WU14</accession>
<keyword evidence="3" id="KW-1185">Reference proteome</keyword>
<keyword evidence="1" id="KW-0472">Membrane</keyword>
<dbReference type="InterPro" id="IPR011249">
    <property type="entry name" value="Metalloenz_LuxS/M16"/>
</dbReference>